<dbReference type="GO" id="GO:0006529">
    <property type="term" value="P:asparagine biosynthetic process"/>
    <property type="evidence" value="ECO:0007669"/>
    <property type="project" value="UniProtKB-KW"/>
</dbReference>
<keyword evidence="5 10" id="KW-0067">ATP-binding</keyword>
<dbReference type="EMBL" id="FNWV01000007">
    <property type="protein sequence ID" value="SEH68330.1"/>
    <property type="molecule type" value="Genomic_DNA"/>
</dbReference>
<feature type="site" description="Important for beta-aspartyl-AMP intermediate formation" evidence="11">
    <location>
        <position position="373"/>
    </location>
</feature>
<sequence>MCGIAGAISFIEDMREDMKIYEKMQRALLRRGPDQHSMMLTREAALIHTRLAVIDIDGGRQPMSCGKYTIVYNGELYNTAELRKELSEDFSFDTHSDTEVVLKSYIKWGSSCVDKFNGIFAFAVYDEQEHRVFLARDRIGVKPLFYYDTGSKLIFASELPALLEHPDIPHEIDAQGAAELLLIAPGRTIGCGVIRGVKELNAGWCGYYSTEGLSLWEYWRLRAYELRESFAQTAEHVRELVLDSIRRQLVSDVPVCTFLSGGLDSSLISSVAASELKKQGKTLSTFSVDYRDNDKYFQSSHFQPDSDPEYISCMAEYLGTDHHRTVVDTPELIAALDEATEARGLPGMADVDASLLLFCREIKKYGTVALSGECADEIFGGYPWYRDKDIRMTDGFPWAQSTAYRKRFICDDYAAKIDAEEYVYSAYRKTADYAMKLPEDSPLEYRMREMTQLNFHWFMQTLLDRKDRMSMYSGLEVRVPFCDYRIAEYLYNVPWEYKDYMGREKGLLREAMKEWLPEKVLWRKKSPYPKTHNPAFLEGVTAKLRNILDNGGERLTQLVKREELEKLLRHEEHVQWYGQLMNLPQTIAFFIQLNYWLERFDIKISI</sequence>
<dbReference type="InterPro" id="IPR033738">
    <property type="entry name" value="AsnB_N"/>
</dbReference>
<evidence type="ECO:0000313" key="13">
    <source>
        <dbReference type="EMBL" id="SEH68330.1"/>
    </source>
</evidence>
<evidence type="ECO:0000256" key="3">
    <source>
        <dbReference type="ARBA" id="ARBA00012737"/>
    </source>
</evidence>
<dbReference type="OrthoDB" id="9763290at2"/>
<dbReference type="RefSeq" id="WP_074717138.1">
    <property type="nucleotide sequence ID" value="NZ_FNWV01000007.1"/>
</dbReference>
<dbReference type="Gene3D" id="3.60.20.10">
    <property type="entry name" value="Glutamine Phosphoribosylpyrophosphate, subunit 1, domain 1"/>
    <property type="match status" value="1"/>
</dbReference>
<comment type="similarity">
    <text evidence="2">Belongs to the asparagine synthetase family.</text>
</comment>
<dbReference type="NCBIfam" id="TIGR01536">
    <property type="entry name" value="asn_synth_AEB"/>
    <property type="match status" value="1"/>
</dbReference>
<feature type="binding site" evidence="10">
    <location>
        <begin position="371"/>
        <end position="372"/>
    </location>
    <ligand>
        <name>ATP</name>
        <dbReference type="ChEBI" id="CHEBI:30616"/>
    </ligand>
</feature>
<dbReference type="PROSITE" id="PS51278">
    <property type="entry name" value="GATASE_TYPE_2"/>
    <property type="match status" value="1"/>
</dbReference>
<feature type="binding site" evidence="10">
    <location>
        <position position="288"/>
    </location>
    <ligand>
        <name>ATP</name>
        <dbReference type="ChEBI" id="CHEBI:30616"/>
    </ligand>
</feature>
<dbReference type="Pfam" id="PF00733">
    <property type="entry name" value="Asn_synthase"/>
    <property type="match status" value="1"/>
</dbReference>
<dbReference type="InterPro" id="IPR006426">
    <property type="entry name" value="Asn_synth_AEB"/>
</dbReference>
<gene>
    <name evidence="13" type="ORF">SAMN02910265_02101</name>
</gene>
<evidence type="ECO:0000256" key="4">
    <source>
        <dbReference type="ARBA" id="ARBA00022741"/>
    </source>
</evidence>
<dbReference type="Gene3D" id="3.40.50.620">
    <property type="entry name" value="HUPs"/>
    <property type="match status" value="1"/>
</dbReference>
<evidence type="ECO:0000256" key="1">
    <source>
        <dbReference type="ARBA" id="ARBA00005187"/>
    </source>
</evidence>
<evidence type="ECO:0000256" key="11">
    <source>
        <dbReference type="PIRSR" id="PIRSR001589-3"/>
    </source>
</evidence>
<evidence type="ECO:0000259" key="12">
    <source>
        <dbReference type="PROSITE" id="PS51278"/>
    </source>
</evidence>
<keyword evidence="7 9" id="KW-0315">Glutamine amidotransferase</keyword>
<dbReference type="GO" id="GO:0004066">
    <property type="term" value="F:asparagine synthase (glutamine-hydrolyzing) activity"/>
    <property type="evidence" value="ECO:0007669"/>
    <property type="project" value="UniProtKB-EC"/>
</dbReference>
<evidence type="ECO:0000256" key="7">
    <source>
        <dbReference type="ARBA" id="ARBA00022962"/>
    </source>
</evidence>
<keyword evidence="6 9" id="KW-0061">Asparagine biosynthesis</keyword>
<keyword evidence="4 10" id="KW-0547">Nucleotide-binding</keyword>
<organism evidence="13 14">
    <name type="scientific">Ruminococcus flavefaciens</name>
    <dbReference type="NCBI Taxonomy" id="1265"/>
    <lineage>
        <taxon>Bacteria</taxon>
        <taxon>Bacillati</taxon>
        <taxon>Bacillota</taxon>
        <taxon>Clostridia</taxon>
        <taxon>Eubacteriales</taxon>
        <taxon>Oscillospiraceae</taxon>
        <taxon>Ruminococcus</taxon>
    </lineage>
</organism>
<dbReference type="InterPro" id="IPR001962">
    <property type="entry name" value="Asn_synthase"/>
</dbReference>
<comment type="pathway">
    <text evidence="1">Amino-acid biosynthesis; L-asparagine biosynthesis; L-asparagine from L-aspartate (L-Gln route): step 1/1.</text>
</comment>
<evidence type="ECO:0000256" key="9">
    <source>
        <dbReference type="PIRSR" id="PIRSR001589-1"/>
    </source>
</evidence>
<dbReference type="CDD" id="cd00712">
    <property type="entry name" value="AsnB"/>
    <property type="match status" value="1"/>
</dbReference>
<dbReference type="InterPro" id="IPR051786">
    <property type="entry name" value="ASN_synthetase/amidase"/>
</dbReference>
<dbReference type="Pfam" id="PF13537">
    <property type="entry name" value="GATase_7"/>
    <property type="match status" value="1"/>
</dbReference>
<dbReference type="InterPro" id="IPR017932">
    <property type="entry name" value="GATase_2_dom"/>
</dbReference>
<evidence type="ECO:0000256" key="10">
    <source>
        <dbReference type="PIRSR" id="PIRSR001589-2"/>
    </source>
</evidence>
<dbReference type="GO" id="GO:0005524">
    <property type="term" value="F:ATP binding"/>
    <property type="evidence" value="ECO:0007669"/>
    <property type="project" value="UniProtKB-KW"/>
</dbReference>
<dbReference type="InterPro" id="IPR014729">
    <property type="entry name" value="Rossmann-like_a/b/a_fold"/>
</dbReference>
<keyword evidence="9" id="KW-0028">Amino-acid biosynthesis</keyword>
<dbReference type="InterPro" id="IPR029055">
    <property type="entry name" value="Ntn_hydrolases_N"/>
</dbReference>
<evidence type="ECO:0000256" key="5">
    <source>
        <dbReference type="ARBA" id="ARBA00022840"/>
    </source>
</evidence>
<feature type="active site" description="For GATase activity" evidence="9">
    <location>
        <position position="2"/>
    </location>
</feature>
<dbReference type="CDD" id="cd01991">
    <property type="entry name" value="Asn_synthase_B_C"/>
    <property type="match status" value="1"/>
</dbReference>
<feature type="domain" description="Glutamine amidotransferase type-2" evidence="12">
    <location>
        <begin position="2"/>
        <end position="186"/>
    </location>
</feature>
<dbReference type="AlphaFoldDB" id="A0A1H6KA15"/>
<protein>
    <recommendedName>
        <fullName evidence="3">asparagine synthase (glutamine-hydrolyzing)</fullName>
        <ecNumber evidence="3">6.3.5.4</ecNumber>
    </recommendedName>
</protein>
<evidence type="ECO:0000256" key="8">
    <source>
        <dbReference type="ARBA" id="ARBA00048741"/>
    </source>
</evidence>
<dbReference type="SUPFAM" id="SSF56235">
    <property type="entry name" value="N-terminal nucleophile aminohydrolases (Ntn hydrolases)"/>
    <property type="match status" value="1"/>
</dbReference>
<dbReference type="SUPFAM" id="SSF52402">
    <property type="entry name" value="Adenine nucleotide alpha hydrolases-like"/>
    <property type="match status" value="1"/>
</dbReference>
<reference evidence="13 14" key="1">
    <citation type="submission" date="2016-10" db="EMBL/GenBank/DDBJ databases">
        <authorList>
            <person name="de Groot N.N."/>
        </authorList>
    </citation>
    <scope>NUCLEOTIDE SEQUENCE [LARGE SCALE GENOMIC DNA]</scope>
    <source>
        <strain evidence="13 14">YAD2003</strain>
    </source>
</reference>
<dbReference type="PIRSF" id="PIRSF001589">
    <property type="entry name" value="Asn_synthetase_glu-h"/>
    <property type="match status" value="1"/>
</dbReference>
<dbReference type="PANTHER" id="PTHR43284:SF1">
    <property type="entry name" value="ASPARAGINE SYNTHETASE"/>
    <property type="match status" value="1"/>
</dbReference>
<dbReference type="EC" id="6.3.5.4" evidence="3"/>
<proteinExistence type="inferred from homology"/>
<dbReference type="GO" id="GO:0005829">
    <property type="term" value="C:cytosol"/>
    <property type="evidence" value="ECO:0007669"/>
    <property type="project" value="TreeGrafter"/>
</dbReference>
<feature type="binding site" evidence="10">
    <location>
        <position position="97"/>
    </location>
    <ligand>
        <name>L-glutamine</name>
        <dbReference type="ChEBI" id="CHEBI:58359"/>
    </ligand>
</feature>
<name>A0A1H6KA15_RUMFL</name>
<evidence type="ECO:0000256" key="2">
    <source>
        <dbReference type="ARBA" id="ARBA00005752"/>
    </source>
</evidence>
<comment type="catalytic activity">
    <reaction evidence="8">
        <text>L-aspartate + L-glutamine + ATP + H2O = L-asparagine + L-glutamate + AMP + diphosphate + H(+)</text>
        <dbReference type="Rhea" id="RHEA:12228"/>
        <dbReference type="ChEBI" id="CHEBI:15377"/>
        <dbReference type="ChEBI" id="CHEBI:15378"/>
        <dbReference type="ChEBI" id="CHEBI:29985"/>
        <dbReference type="ChEBI" id="CHEBI:29991"/>
        <dbReference type="ChEBI" id="CHEBI:30616"/>
        <dbReference type="ChEBI" id="CHEBI:33019"/>
        <dbReference type="ChEBI" id="CHEBI:58048"/>
        <dbReference type="ChEBI" id="CHEBI:58359"/>
        <dbReference type="ChEBI" id="CHEBI:456215"/>
        <dbReference type="EC" id="6.3.5.4"/>
    </reaction>
</comment>
<accession>A0A1H6KA15</accession>
<dbReference type="PANTHER" id="PTHR43284">
    <property type="entry name" value="ASPARAGINE SYNTHETASE (GLUTAMINE-HYDROLYZING)"/>
    <property type="match status" value="1"/>
</dbReference>
<dbReference type="Proteomes" id="UP000183190">
    <property type="component" value="Unassembled WGS sequence"/>
</dbReference>
<evidence type="ECO:0000256" key="6">
    <source>
        <dbReference type="ARBA" id="ARBA00022888"/>
    </source>
</evidence>
<evidence type="ECO:0000313" key="14">
    <source>
        <dbReference type="Proteomes" id="UP000183190"/>
    </source>
</evidence>